<evidence type="ECO:0000256" key="4">
    <source>
        <dbReference type="ARBA" id="ARBA00023110"/>
    </source>
</evidence>
<dbReference type="PANTHER" id="PTHR47245">
    <property type="entry name" value="PEPTIDYLPROLYL ISOMERASE"/>
    <property type="match status" value="1"/>
</dbReference>
<evidence type="ECO:0000256" key="5">
    <source>
        <dbReference type="ARBA" id="ARBA00023235"/>
    </source>
</evidence>
<comment type="caution">
    <text evidence="6">The sequence shown here is derived from an EMBL/GenBank/DDBJ whole genome shotgun (WGS) entry which is preliminary data.</text>
</comment>
<protein>
    <recommendedName>
        <fullName evidence="2">peptidylprolyl isomerase</fullName>
        <ecNumber evidence="2">5.2.1.8</ecNumber>
    </recommendedName>
</protein>
<evidence type="ECO:0000256" key="2">
    <source>
        <dbReference type="ARBA" id="ARBA00013194"/>
    </source>
</evidence>
<dbReference type="EC" id="5.2.1.8" evidence="2"/>
<comment type="catalytic activity">
    <reaction evidence="1">
        <text>[protein]-peptidylproline (omega=180) = [protein]-peptidylproline (omega=0)</text>
        <dbReference type="Rhea" id="RHEA:16237"/>
        <dbReference type="Rhea" id="RHEA-COMP:10747"/>
        <dbReference type="Rhea" id="RHEA-COMP:10748"/>
        <dbReference type="ChEBI" id="CHEBI:83833"/>
        <dbReference type="ChEBI" id="CHEBI:83834"/>
        <dbReference type="EC" id="5.2.1.8"/>
    </reaction>
</comment>
<dbReference type="SUPFAM" id="SSF109998">
    <property type="entry name" value="Triger factor/SurA peptide-binding domain-like"/>
    <property type="match status" value="1"/>
</dbReference>
<keyword evidence="3" id="KW-0732">Signal</keyword>
<evidence type="ECO:0000256" key="1">
    <source>
        <dbReference type="ARBA" id="ARBA00000971"/>
    </source>
</evidence>
<proteinExistence type="predicted"/>
<dbReference type="GO" id="GO:0003755">
    <property type="term" value="F:peptidyl-prolyl cis-trans isomerase activity"/>
    <property type="evidence" value="ECO:0007669"/>
    <property type="project" value="UniProtKB-KW"/>
</dbReference>
<dbReference type="Proteomes" id="UP000177334">
    <property type="component" value="Unassembled WGS sequence"/>
</dbReference>
<evidence type="ECO:0000313" key="7">
    <source>
        <dbReference type="Proteomes" id="UP000177334"/>
    </source>
</evidence>
<name>A0A1F5XVV1_9BACT</name>
<dbReference type="InterPro" id="IPR027304">
    <property type="entry name" value="Trigger_fact/SurA_dom_sf"/>
</dbReference>
<dbReference type="PANTHER" id="PTHR47245:SF1">
    <property type="entry name" value="FOLDASE PROTEIN PRSA"/>
    <property type="match status" value="1"/>
</dbReference>
<keyword evidence="5" id="KW-0413">Isomerase</keyword>
<evidence type="ECO:0000313" key="6">
    <source>
        <dbReference type="EMBL" id="OGF92036.1"/>
    </source>
</evidence>
<dbReference type="AlphaFoldDB" id="A0A1F5XVV1"/>
<reference evidence="6 7" key="1">
    <citation type="journal article" date="2016" name="Nat. Commun.">
        <title>Thousands of microbial genomes shed light on interconnected biogeochemical processes in an aquifer system.</title>
        <authorList>
            <person name="Anantharaman K."/>
            <person name="Brown C.T."/>
            <person name="Hug L.A."/>
            <person name="Sharon I."/>
            <person name="Castelle C.J."/>
            <person name="Probst A.J."/>
            <person name="Thomas B.C."/>
            <person name="Singh A."/>
            <person name="Wilkins M.J."/>
            <person name="Karaoz U."/>
            <person name="Brodie E.L."/>
            <person name="Williams K.H."/>
            <person name="Hubbard S.S."/>
            <person name="Banfield J.F."/>
        </authorList>
    </citation>
    <scope>NUCLEOTIDE SEQUENCE [LARGE SCALE GENOMIC DNA]</scope>
</reference>
<dbReference type="EMBL" id="MFIP01000018">
    <property type="protein sequence ID" value="OGF92036.1"/>
    <property type="molecule type" value="Genomic_DNA"/>
</dbReference>
<dbReference type="InterPro" id="IPR050245">
    <property type="entry name" value="PrsA_foldase"/>
</dbReference>
<sequence>MNNYIKSVFSKKIINFRSFLVLAAVIIAVLGYMYKGLFIAATVNGSPISRLSVISMLEKQSGKAVLDNLITEKLINGEAKRKGIFVPQEEIDAVLKDIEGQVKTQGQTLDQALSMRNMTKDDLIKQVTTQKELEKILSDKVQVADADIDKFITDNKLTPPKGQEADFRKNVQNQLRQQKFSAEANTFITDLRGKASIGRFVSY</sequence>
<gene>
    <name evidence="6" type="ORF">A3H05_03360</name>
</gene>
<evidence type="ECO:0000256" key="3">
    <source>
        <dbReference type="ARBA" id="ARBA00022729"/>
    </source>
</evidence>
<accession>A0A1F5XVV1</accession>
<keyword evidence="4" id="KW-0697">Rotamase</keyword>
<dbReference type="Pfam" id="PF13624">
    <property type="entry name" value="SurA_N_3"/>
    <property type="match status" value="1"/>
</dbReference>
<organism evidence="6 7">
    <name type="scientific">Candidatus Giovannonibacteria bacterium RIFCSPLOWO2_12_FULL_43_26</name>
    <dbReference type="NCBI Taxonomy" id="1798363"/>
    <lineage>
        <taxon>Bacteria</taxon>
        <taxon>Candidatus Giovannoniibacteriota</taxon>
    </lineage>
</organism>
<dbReference type="Gene3D" id="1.10.4030.10">
    <property type="entry name" value="Porin chaperone SurA, peptide-binding domain"/>
    <property type="match status" value="1"/>
</dbReference>